<evidence type="ECO:0000313" key="2">
    <source>
        <dbReference type="Proteomes" id="UP001488805"/>
    </source>
</evidence>
<name>A0AAW1FHZ3_ZOAVI</name>
<sequence length="108" mass="11933">MKKILMVVESSDEVEMILKMNFRVLDPKGRRNVSSTMSSSSLTAMSSLVRLLGDDIIREAESLASTCPSVSTLQQRRPEQLIGCESSSQLIVSSVKTKKRTGEEETHS</sequence>
<proteinExistence type="predicted"/>
<evidence type="ECO:0000313" key="1">
    <source>
        <dbReference type="EMBL" id="KAK9534434.1"/>
    </source>
</evidence>
<dbReference type="EMBL" id="JBCEZU010000056">
    <property type="protein sequence ID" value="KAK9534434.1"/>
    <property type="molecule type" value="Genomic_DNA"/>
</dbReference>
<organism evidence="1 2">
    <name type="scientific">Zoarces viviparus</name>
    <name type="common">Viviparous eelpout</name>
    <name type="synonym">Blennius viviparus</name>
    <dbReference type="NCBI Taxonomy" id="48416"/>
    <lineage>
        <taxon>Eukaryota</taxon>
        <taxon>Metazoa</taxon>
        <taxon>Chordata</taxon>
        <taxon>Craniata</taxon>
        <taxon>Vertebrata</taxon>
        <taxon>Euteleostomi</taxon>
        <taxon>Actinopterygii</taxon>
        <taxon>Neopterygii</taxon>
        <taxon>Teleostei</taxon>
        <taxon>Neoteleostei</taxon>
        <taxon>Acanthomorphata</taxon>
        <taxon>Eupercaria</taxon>
        <taxon>Perciformes</taxon>
        <taxon>Cottioidei</taxon>
        <taxon>Zoarcales</taxon>
        <taxon>Zoarcidae</taxon>
        <taxon>Zoarcinae</taxon>
        <taxon>Zoarces</taxon>
    </lineage>
</organism>
<gene>
    <name evidence="1" type="ORF">VZT92_006882</name>
</gene>
<reference evidence="1 2" key="1">
    <citation type="journal article" date="2024" name="Genome Biol. Evol.">
        <title>Chromosome-level genome assembly of the viviparous eelpout Zoarces viviparus.</title>
        <authorList>
            <person name="Fuhrmann N."/>
            <person name="Brasseur M.V."/>
            <person name="Bakowski C.E."/>
            <person name="Podsiadlowski L."/>
            <person name="Prost S."/>
            <person name="Krehenwinkel H."/>
            <person name="Mayer C."/>
        </authorList>
    </citation>
    <scope>NUCLEOTIDE SEQUENCE [LARGE SCALE GENOMIC DNA]</scope>
    <source>
        <strain evidence="1">NO-MEL_2022_Ind0_liver</strain>
    </source>
</reference>
<dbReference type="Proteomes" id="UP001488805">
    <property type="component" value="Unassembled WGS sequence"/>
</dbReference>
<dbReference type="AlphaFoldDB" id="A0AAW1FHZ3"/>
<comment type="caution">
    <text evidence="1">The sequence shown here is derived from an EMBL/GenBank/DDBJ whole genome shotgun (WGS) entry which is preliminary data.</text>
</comment>
<protein>
    <submittedName>
        <fullName evidence="1">Uncharacterized protein</fullName>
    </submittedName>
</protein>
<accession>A0AAW1FHZ3</accession>
<keyword evidence="2" id="KW-1185">Reference proteome</keyword>